<accession>A0A645A0X0</accession>
<name>A0A645A0X0_9ZZZZ</name>
<comment type="caution">
    <text evidence="1">The sequence shown here is derived from an EMBL/GenBank/DDBJ whole genome shotgun (WGS) entry which is preliminary data.</text>
</comment>
<sequence length="106" mass="11948">MCGEILGCRTEWEFDDGKTVFLDALQRLFPHGSLLDDQRVIQVIHGSLEIFFQIPEIHYHSVQLSGCGQFFRLHLDLDPPPVAMDVCAFACIASKKMSAVEAVFCF</sequence>
<organism evidence="1">
    <name type="scientific">bioreactor metagenome</name>
    <dbReference type="NCBI Taxonomy" id="1076179"/>
    <lineage>
        <taxon>unclassified sequences</taxon>
        <taxon>metagenomes</taxon>
        <taxon>ecological metagenomes</taxon>
    </lineage>
</organism>
<proteinExistence type="predicted"/>
<evidence type="ECO:0000313" key="1">
    <source>
        <dbReference type="EMBL" id="MPM45871.1"/>
    </source>
</evidence>
<reference evidence="1" key="1">
    <citation type="submission" date="2019-08" db="EMBL/GenBank/DDBJ databases">
        <authorList>
            <person name="Kucharzyk K."/>
            <person name="Murdoch R.W."/>
            <person name="Higgins S."/>
            <person name="Loffler F."/>
        </authorList>
    </citation>
    <scope>NUCLEOTIDE SEQUENCE</scope>
</reference>
<gene>
    <name evidence="1" type="ORF">SDC9_92563</name>
</gene>
<protein>
    <submittedName>
        <fullName evidence="1">Uncharacterized protein</fullName>
    </submittedName>
</protein>
<dbReference type="EMBL" id="VSSQ01011049">
    <property type="protein sequence ID" value="MPM45871.1"/>
    <property type="molecule type" value="Genomic_DNA"/>
</dbReference>
<dbReference type="AlphaFoldDB" id="A0A645A0X0"/>